<dbReference type="InterPro" id="IPR042183">
    <property type="entry name" value="MmgE/PrpD_sf_1"/>
</dbReference>
<comment type="caution">
    <text evidence="5">The sequence shown here is derived from an EMBL/GenBank/DDBJ whole genome shotgun (WGS) entry which is preliminary data.</text>
</comment>
<evidence type="ECO:0000313" key="6">
    <source>
        <dbReference type="Proteomes" id="UP000321534"/>
    </source>
</evidence>
<dbReference type="Pfam" id="PF03972">
    <property type="entry name" value="MmgE_PrpD_N"/>
    <property type="match status" value="1"/>
</dbReference>
<proteinExistence type="inferred from homology"/>
<evidence type="ECO:0008006" key="7">
    <source>
        <dbReference type="Google" id="ProtNLM"/>
    </source>
</evidence>
<accession>A0A512D6V8</accession>
<dbReference type="Proteomes" id="UP000321534">
    <property type="component" value="Unassembled WGS sequence"/>
</dbReference>
<comment type="similarity">
    <text evidence="1">Belongs to the PrpD family.</text>
</comment>
<dbReference type="EMBL" id="BJYX01000042">
    <property type="protein sequence ID" value="GEO32211.1"/>
    <property type="molecule type" value="Genomic_DNA"/>
</dbReference>
<protein>
    <recommendedName>
        <fullName evidence="7">MmgE/PrpD family protein</fullName>
    </recommendedName>
</protein>
<evidence type="ECO:0000313" key="5">
    <source>
        <dbReference type="EMBL" id="GEO32211.1"/>
    </source>
</evidence>
<dbReference type="PANTHER" id="PTHR16943:SF8">
    <property type="entry name" value="2-METHYLCITRATE DEHYDRATASE"/>
    <property type="match status" value="1"/>
</dbReference>
<dbReference type="GO" id="GO:0016829">
    <property type="term" value="F:lyase activity"/>
    <property type="evidence" value="ECO:0007669"/>
    <property type="project" value="InterPro"/>
</dbReference>
<evidence type="ECO:0000259" key="3">
    <source>
        <dbReference type="Pfam" id="PF03972"/>
    </source>
</evidence>
<dbReference type="InterPro" id="IPR005656">
    <property type="entry name" value="MmgE_PrpD"/>
</dbReference>
<feature type="region of interest" description="Disordered" evidence="2">
    <location>
        <begin position="1"/>
        <end position="24"/>
    </location>
</feature>
<name>A0A512D6V8_9MICO</name>
<evidence type="ECO:0000256" key="1">
    <source>
        <dbReference type="ARBA" id="ARBA00006174"/>
    </source>
</evidence>
<feature type="domain" description="MmgE/PrpD N-terminal" evidence="3">
    <location>
        <begin position="33"/>
        <end position="268"/>
    </location>
</feature>
<dbReference type="OrthoDB" id="9797528at2"/>
<gene>
    <name evidence="5" type="ORF">TAE01_40210</name>
</gene>
<dbReference type="SUPFAM" id="SSF103378">
    <property type="entry name" value="2-methylcitrate dehydratase PrpD"/>
    <property type="match status" value="1"/>
</dbReference>
<dbReference type="Gene3D" id="3.30.1330.120">
    <property type="entry name" value="2-methylcitrate dehydratase PrpD"/>
    <property type="match status" value="1"/>
</dbReference>
<feature type="domain" description="MmgE/PrpD C-terminal" evidence="4">
    <location>
        <begin position="295"/>
        <end position="443"/>
    </location>
</feature>
<dbReference type="InterPro" id="IPR045337">
    <property type="entry name" value="MmgE_PrpD_C"/>
</dbReference>
<evidence type="ECO:0000256" key="2">
    <source>
        <dbReference type="SAM" id="MobiDB-lite"/>
    </source>
</evidence>
<dbReference type="InterPro" id="IPR042188">
    <property type="entry name" value="MmgE/PrpD_sf_2"/>
</dbReference>
<dbReference type="Pfam" id="PF19305">
    <property type="entry name" value="MmgE_PrpD_C"/>
    <property type="match status" value="1"/>
</dbReference>
<dbReference type="InterPro" id="IPR036148">
    <property type="entry name" value="MmgE/PrpD_sf"/>
</dbReference>
<keyword evidence="6" id="KW-1185">Reference proteome</keyword>
<dbReference type="Gene3D" id="1.10.4100.10">
    <property type="entry name" value="2-methylcitrate dehydratase PrpD"/>
    <property type="match status" value="1"/>
</dbReference>
<dbReference type="PANTHER" id="PTHR16943">
    <property type="entry name" value="2-METHYLCITRATE DEHYDRATASE-RELATED"/>
    <property type="match status" value="1"/>
</dbReference>
<dbReference type="InterPro" id="IPR045336">
    <property type="entry name" value="MmgE_PrpD_N"/>
</dbReference>
<reference evidence="5 6" key="1">
    <citation type="submission" date="2019-07" db="EMBL/GenBank/DDBJ databases">
        <title>Whole genome shotgun sequence of Terrabacter aerolatus NBRC 106305.</title>
        <authorList>
            <person name="Hosoyama A."/>
            <person name="Uohara A."/>
            <person name="Ohji S."/>
            <person name="Ichikawa N."/>
        </authorList>
    </citation>
    <scope>NUCLEOTIDE SEQUENCE [LARGE SCALE GENOMIC DNA]</scope>
    <source>
        <strain evidence="5 6">NBRC 106305</strain>
    </source>
</reference>
<evidence type="ECO:0000259" key="4">
    <source>
        <dbReference type="Pfam" id="PF19305"/>
    </source>
</evidence>
<sequence length="492" mass="50896">MTNPVSAGPAAPSRRDGSGVDPDADNGATYAVASFAAGAAARGAGSTRTDAVLMALVDTVAVAVAGCDTPAVAALLSLLEAEPAPGECSIWGSDVRVGPSTAALVNGTAAHALDWDDASPTMPMHPGAVLLPAMVARARLTPVTTDRFVSAYAVGSAVFRAVSEVLPLEVHYGRGWHNTSTTGRLAATAAVATLAGIDVETTRHALGLAASVASGSLANFGTMTKPLHAGLAARDAVTAVALAERGLTARTTQLEAPGGFFALFGETDAATLARLSERLRRWEDGWSDDWAIKRYPSCYATHRAIDAVLDLRQGLDLAGISSVEVTVHRGGLKPLLPHLPSSGLEGKFSLAYTVARALQTGGVRLGDFSNEAVLDPGVRPLMDAVVVREQADPDDPGSIAPFTVLTVRTRDGGTHTRRVDVSRGDSRNPLSPRELEEKAIDAFGSVGWTPGQTKGLLSEVTALWRGGDLTALQHVLAGRSVTTSAGVRRAEV</sequence>
<dbReference type="AlphaFoldDB" id="A0A512D6V8"/>
<organism evidence="5 6">
    <name type="scientific">Terrabacter aerolatus</name>
    <dbReference type="NCBI Taxonomy" id="422442"/>
    <lineage>
        <taxon>Bacteria</taxon>
        <taxon>Bacillati</taxon>
        <taxon>Actinomycetota</taxon>
        <taxon>Actinomycetes</taxon>
        <taxon>Micrococcales</taxon>
        <taxon>Intrasporangiaceae</taxon>
        <taxon>Terrabacter</taxon>
    </lineage>
</organism>